<protein>
    <recommendedName>
        <fullName evidence="1">CBM20 domain-containing protein</fullName>
    </recommendedName>
</protein>
<dbReference type="Pfam" id="PF00686">
    <property type="entry name" value="CBM_20"/>
    <property type="match status" value="1"/>
</dbReference>
<dbReference type="AlphaFoldDB" id="A0AAD5DT50"/>
<keyword evidence="3" id="KW-1185">Reference proteome</keyword>
<dbReference type="FunFam" id="2.60.40.10:FF:000552">
    <property type="entry name" value="Related to glucoamylase"/>
    <property type="match status" value="1"/>
</dbReference>
<evidence type="ECO:0000313" key="3">
    <source>
        <dbReference type="Proteomes" id="UP001205105"/>
    </source>
</evidence>
<name>A0AAD5DT50_9CHLO</name>
<sequence>MPRARAIGEAIAALQIAASQASDQSDVELSAAQAELERLRHLVDSFQQAFHQAMFGGMGPQPARRAALCFSNADGNVSVSFRLPYRCKYGQKLCLIGSNDVLGSWHVDRAVAMNWTEGDVWTVELQLPANSGNGVQLEYKYVVRSERDKSAVRWKEGNNCYLAVPTQGRLKVHDTWDDSMREVEVSRRLRQ</sequence>
<dbReference type="PANTHER" id="PTHR15048">
    <property type="entry name" value="STARCH-BINDING DOMAIN-CONTAINING PROTEIN 1"/>
    <property type="match status" value="1"/>
</dbReference>
<dbReference type="GO" id="GO:2001070">
    <property type="term" value="F:starch binding"/>
    <property type="evidence" value="ECO:0007669"/>
    <property type="project" value="InterPro"/>
</dbReference>
<dbReference type="GO" id="GO:0016020">
    <property type="term" value="C:membrane"/>
    <property type="evidence" value="ECO:0007669"/>
    <property type="project" value="TreeGrafter"/>
</dbReference>
<dbReference type="PROSITE" id="PS51166">
    <property type="entry name" value="CBM20"/>
    <property type="match status" value="1"/>
</dbReference>
<accession>A0AAD5DT50</accession>
<dbReference type="InterPro" id="IPR002044">
    <property type="entry name" value="CBM20"/>
</dbReference>
<feature type="domain" description="CBM20" evidence="1">
    <location>
        <begin position="71"/>
        <end position="178"/>
    </location>
</feature>
<evidence type="ECO:0000259" key="1">
    <source>
        <dbReference type="PROSITE" id="PS51166"/>
    </source>
</evidence>
<dbReference type="Gene3D" id="2.60.40.10">
    <property type="entry name" value="Immunoglobulins"/>
    <property type="match status" value="1"/>
</dbReference>
<dbReference type="SMART" id="SM01065">
    <property type="entry name" value="CBM_2"/>
    <property type="match status" value="1"/>
</dbReference>
<dbReference type="CDD" id="cd05467">
    <property type="entry name" value="CBM20"/>
    <property type="match status" value="1"/>
</dbReference>
<dbReference type="PANTHER" id="PTHR15048:SF0">
    <property type="entry name" value="STARCH-BINDING DOMAIN-CONTAINING PROTEIN 1"/>
    <property type="match status" value="1"/>
</dbReference>
<evidence type="ECO:0000313" key="2">
    <source>
        <dbReference type="EMBL" id="KAI7841903.1"/>
    </source>
</evidence>
<proteinExistence type="predicted"/>
<organism evidence="2 3">
    <name type="scientific">Chlorella ohadii</name>
    <dbReference type="NCBI Taxonomy" id="2649997"/>
    <lineage>
        <taxon>Eukaryota</taxon>
        <taxon>Viridiplantae</taxon>
        <taxon>Chlorophyta</taxon>
        <taxon>core chlorophytes</taxon>
        <taxon>Trebouxiophyceae</taxon>
        <taxon>Chlorellales</taxon>
        <taxon>Chlorellaceae</taxon>
        <taxon>Chlorella clade</taxon>
        <taxon>Chlorella</taxon>
    </lineage>
</organism>
<reference evidence="2" key="1">
    <citation type="submission" date="2020-11" db="EMBL/GenBank/DDBJ databases">
        <title>Chlorella ohadii genome sequencing and assembly.</title>
        <authorList>
            <person name="Murik O."/>
            <person name="Treves H."/>
            <person name="Kedem I."/>
            <person name="Shotland Y."/>
            <person name="Kaplan A."/>
        </authorList>
    </citation>
    <scope>NUCLEOTIDE SEQUENCE</scope>
    <source>
        <strain evidence="2">1</strain>
    </source>
</reference>
<comment type="caution">
    <text evidence="2">The sequence shown here is derived from an EMBL/GenBank/DDBJ whole genome shotgun (WGS) entry which is preliminary data.</text>
</comment>
<gene>
    <name evidence="2" type="ORF">COHA_004432</name>
</gene>
<dbReference type="InterPro" id="IPR013784">
    <property type="entry name" value="Carb-bd-like_fold"/>
</dbReference>
<dbReference type="Proteomes" id="UP001205105">
    <property type="component" value="Unassembled WGS sequence"/>
</dbReference>
<dbReference type="SUPFAM" id="SSF49452">
    <property type="entry name" value="Starch-binding domain-like"/>
    <property type="match status" value="1"/>
</dbReference>
<dbReference type="EMBL" id="JADXDR010000058">
    <property type="protein sequence ID" value="KAI7841903.1"/>
    <property type="molecule type" value="Genomic_DNA"/>
</dbReference>
<dbReference type="InterPro" id="IPR013783">
    <property type="entry name" value="Ig-like_fold"/>
</dbReference>